<dbReference type="GO" id="GO:0010460">
    <property type="term" value="P:positive regulation of heart rate"/>
    <property type="evidence" value="ECO:0007669"/>
    <property type="project" value="TreeGrafter"/>
</dbReference>
<evidence type="ECO:0000256" key="2">
    <source>
        <dbReference type="ARBA" id="ARBA00010575"/>
    </source>
</evidence>
<keyword evidence="5" id="KW-1015">Disulfide bond</keyword>
<evidence type="ECO:0000256" key="6">
    <source>
        <dbReference type="SAM" id="MobiDB-lite"/>
    </source>
</evidence>
<accession>A0AAV1NXM7</accession>
<dbReference type="GO" id="GO:0005576">
    <property type="term" value="C:extracellular region"/>
    <property type="evidence" value="ECO:0007669"/>
    <property type="project" value="UniProtKB-SubCell"/>
</dbReference>
<dbReference type="Proteomes" id="UP001314229">
    <property type="component" value="Unassembled WGS sequence"/>
</dbReference>
<gene>
    <name evidence="7" type="ORF">FSCOSCO3_A027680</name>
</gene>
<sequence length="181" mass="20229">MKERFLKQLLSSKWSGRGEGWMEDVDEGGAKSEHKNQCKHYWTYKVASSIGQCGMEIAVLLLLTVPLIAASPLRPTHRSDAATVLTEDTVQASGVKRSEDTQEQHTLLLKIIPYRSEDKHLDMDAAKVSMAVKLRPRRAPQRGCQLGTCQLHNLANTLYHISKTNGKDESKKANDPQGYGR</sequence>
<keyword evidence="3" id="KW-0964">Secreted</keyword>
<dbReference type="GO" id="GO:0003073">
    <property type="term" value="P:regulation of systemic arterial blood pressure"/>
    <property type="evidence" value="ECO:0007669"/>
    <property type="project" value="TreeGrafter"/>
</dbReference>
<dbReference type="PANTHER" id="PTHR23414:SF6">
    <property type="entry name" value="ADRENOMEDULLIN-5-LIKE PROTEIN-RELATED"/>
    <property type="match status" value="1"/>
</dbReference>
<evidence type="ECO:0000313" key="7">
    <source>
        <dbReference type="EMBL" id="CAK6964241.1"/>
    </source>
</evidence>
<dbReference type="EMBL" id="CAWUFR010000070">
    <property type="protein sequence ID" value="CAK6964241.1"/>
    <property type="molecule type" value="Genomic_DNA"/>
</dbReference>
<evidence type="ECO:0000256" key="3">
    <source>
        <dbReference type="ARBA" id="ARBA00022525"/>
    </source>
</evidence>
<protein>
    <recommendedName>
        <fullName evidence="9">Adrenomedullin</fullName>
    </recommendedName>
</protein>
<feature type="compositionally biased region" description="Basic and acidic residues" evidence="6">
    <location>
        <begin position="165"/>
        <end position="174"/>
    </location>
</feature>
<dbReference type="GO" id="GO:0005179">
    <property type="term" value="F:hormone activity"/>
    <property type="evidence" value="ECO:0007669"/>
    <property type="project" value="InterPro"/>
</dbReference>
<evidence type="ECO:0000256" key="4">
    <source>
        <dbReference type="ARBA" id="ARBA00022729"/>
    </source>
</evidence>
<dbReference type="InterPro" id="IPR021116">
    <property type="entry name" value="Calcitonin/adrenomedullin"/>
</dbReference>
<evidence type="ECO:0000256" key="1">
    <source>
        <dbReference type="ARBA" id="ARBA00004613"/>
    </source>
</evidence>
<dbReference type="GO" id="GO:0007189">
    <property type="term" value="P:adenylate cyclase-activating G protein-coupled receptor signaling pathway"/>
    <property type="evidence" value="ECO:0007669"/>
    <property type="project" value="TreeGrafter"/>
</dbReference>
<keyword evidence="8" id="KW-1185">Reference proteome</keyword>
<proteinExistence type="inferred from homology"/>
<comment type="caution">
    <text evidence="7">The sequence shown here is derived from an EMBL/GenBank/DDBJ whole genome shotgun (WGS) entry which is preliminary data.</text>
</comment>
<feature type="region of interest" description="Disordered" evidence="6">
    <location>
        <begin position="162"/>
        <end position="181"/>
    </location>
</feature>
<dbReference type="AlphaFoldDB" id="A0AAV1NXM7"/>
<evidence type="ECO:0000313" key="8">
    <source>
        <dbReference type="Proteomes" id="UP001314229"/>
    </source>
</evidence>
<comment type="subcellular location">
    <subcellularLocation>
        <location evidence="1">Secreted</location>
    </subcellularLocation>
</comment>
<reference evidence="7 8" key="1">
    <citation type="submission" date="2024-01" db="EMBL/GenBank/DDBJ databases">
        <authorList>
            <person name="Alioto T."/>
            <person name="Alioto T."/>
            <person name="Gomez Garrido J."/>
        </authorList>
    </citation>
    <scope>NUCLEOTIDE SEQUENCE [LARGE SCALE GENOMIC DNA]</scope>
</reference>
<name>A0AAV1NXM7_SCOSC</name>
<evidence type="ECO:0000256" key="5">
    <source>
        <dbReference type="ARBA" id="ARBA00023157"/>
    </source>
</evidence>
<keyword evidence="4" id="KW-0732">Signal</keyword>
<dbReference type="PANTHER" id="PTHR23414">
    <property type="entry name" value="ADRENOMEDULLIN, ADM"/>
    <property type="match status" value="1"/>
</dbReference>
<dbReference type="InterPro" id="IPR051665">
    <property type="entry name" value="Adrenomedullin-reg_peptide"/>
</dbReference>
<evidence type="ECO:0008006" key="9">
    <source>
        <dbReference type="Google" id="ProtNLM"/>
    </source>
</evidence>
<comment type="similarity">
    <text evidence="2">Belongs to the adrenomedullin family.</text>
</comment>
<dbReference type="Pfam" id="PF00214">
    <property type="entry name" value="Calc_CGRP_IAPP"/>
    <property type="match status" value="1"/>
</dbReference>
<organism evidence="7 8">
    <name type="scientific">Scomber scombrus</name>
    <name type="common">Atlantic mackerel</name>
    <name type="synonym">Scomber vernalis</name>
    <dbReference type="NCBI Taxonomy" id="13677"/>
    <lineage>
        <taxon>Eukaryota</taxon>
        <taxon>Metazoa</taxon>
        <taxon>Chordata</taxon>
        <taxon>Craniata</taxon>
        <taxon>Vertebrata</taxon>
        <taxon>Euteleostomi</taxon>
        <taxon>Actinopterygii</taxon>
        <taxon>Neopterygii</taxon>
        <taxon>Teleostei</taxon>
        <taxon>Neoteleostei</taxon>
        <taxon>Acanthomorphata</taxon>
        <taxon>Pelagiaria</taxon>
        <taxon>Scombriformes</taxon>
        <taxon>Scombridae</taxon>
        <taxon>Scomber</taxon>
    </lineage>
</organism>